<proteinExistence type="predicted"/>
<gene>
    <name evidence="4" type="ORF">CVIRNUC_002958</name>
</gene>
<dbReference type="Pfam" id="PF14772">
    <property type="entry name" value="NYD-SP28"/>
    <property type="match status" value="1"/>
</dbReference>
<evidence type="ECO:0000313" key="5">
    <source>
        <dbReference type="Proteomes" id="UP001314263"/>
    </source>
</evidence>
<organism evidence="4 5">
    <name type="scientific">Coccomyxa viridis</name>
    <dbReference type="NCBI Taxonomy" id="1274662"/>
    <lineage>
        <taxon>Eukaryota</taxon>
        <taxon>Viridiplantae</taxon>
        <taxon>Chlorophyta</taxon>
        <taxon>core chlorophytes</taxon>
        <taxon>Trebouxiophyceae</taxon>
        <taxon>Trebouxiophyceae incertae sedis</taxon>
        <taxon>Coccomyxaceae</taxon>
        <taxon>Coccomyxa</taxon>
    </lineage>
</organism>
<sequence>MLRNCRRRLLPRRKTHCRQREHDRKLDDQMLHKELRTMSICISNSGQGLADYISTGWTEAADIHQAQDLFAALSQQHEACAESLALKDSLLAAMKGALTPKEGKYVQTVGMHGKELEDALAEFPVQARVLAQEQAAQKRSRTFKECQEGMNVQLDQLHASEQAALDTYLAATSQHQQRLKQAADKAADDHELLRLSQTEEVQHSTAGQQASCRAHLRQEHDLAYADRTLREQTEECTLLLDRQKHRIAQLRDILHGLKREYGEAEKEHAQLSVELTRGYTCNLEVYASQQARVQAFKQAEAAKRRKVLELKAHEVKDMLSNLVQLQSVVAP</sequence>
<evidence type="ECO:0000256" key="1">
    <source>
        <dbReference type="ARBA" id="ARBA00023054"/>
    </source>
</evidence>
<reference evidence="4 5" key="1">
    <citation type="submission" date="2023-10" db="EMBL/GenBank/DDBJ databases">
        <authorList>
            <person name="Maclean D."/>
            <person name="Macfadyen A."/>
        </authorList>
    </citation>
    <scope>NUCLEOTIDE SEQUENCE [LARGE SCALE GENOMIC DNA]</scope>
</reference>
<name>A0AAV1HY06_9CHLO</name>
<dbReference type="InterPro" id="IPR039750">
    <property type="entry name" value="DRC1/DRC2"/>
</dbReference>
<dbReference type="PANTHER" id="PTHR21625">
    <property type="entry name" value="NYD-SP28 PROTEIN"/>
    <property type="match status" value="1"/>
</dbReference>
<protein>
    <recommendedName>
        <fullName evidence="3">Dynein regulatory complex protein 1/2 N-terminal domain-containing protein</fullName>
    </recommendedName>
</protein>
<dbReference type="InterPro" id="IPR039505">
    <property type="entry name" value="DRC1/2_N"/>
</dbReference>
<dbReference type="GO" id="GO:0005858">
    <property type="term" value="C:axonemal dynein complex"/>
    <property type="evidence" value="ECO:0007669"/>
    <property type="project" value="InterPro"/>
</dbReference>
<dbReference type="GO" id="GO:0003352">
    <property type="term" value="P:regulation of cilium movement"/>
    <property type="evidence" value="ECO:0007669"/>
    <property type="project" value="TreeGrafter"/>
</dbReference>
<dbReference type="GO" id="GO:0060285">
    <property type="term" value="P:cilium-dependent cell motility"/>
    <property type="evidence" value="ECO:0007669"/>
    <property type="project" value="TreeGrafter"/>
</dbReference>
<evidence type="ECO:0000313" key="4">
    <source>
        <dbReference type="EMBL" id="CAK0762448.1"/>
    </source>
</evidence>
<keyword evidence="1 2" id="KW-0175">Coiled coil</keyword>
<keyword evidence="5" id="KW-1185">Reference proteome</keyword>
<dbReference type="PANTHER" id="PTHR21625:SF1">
    <property type="entry name" value="DYNEIN REGULATORY COMPLEX PROTEIN 1"/>
    <property type="match status" value="1"/>
</dbReference>
<dbReference type="EMBL" id="CAUYUE010000004">
    <property type="protein sequence ID" value="CAK0762448.1"/>
    <property type="molecule type" value="Genomic_DNA"/>
</dbReference>
<dbReference type="Proteomes" id="UP001314263">
    <property type="component" value="Unassembled WGS sequence"/>
</dbReference>
<comment type="caution">
    <text evidence="4">The sequence shown here is derived from an EMBL/GenBank/DDBJ whole genome shotgun (WGS) entry which is preliminary data.</text>
</comment>
<feature type="coiled-coil region" evidence="2">
    <location>
        <begin position="240"/>
        <end position="274"/>
    </location>
</feature>
<evidence type="ECO:0000256" key="2">
    <source>
        <dbReference type="SAM" id="Coils"/>
    </source>
</evidence>
<evidence type="ECO:0000259" key="3">
    <source>
        <dbReference type="Pfam" id="PF14772"/>
    </source>
</evidence>
<accession>A0AAV1HY06</accession>
<dbReference type="AlphaFoldDB" id="A0AAV1HY06"/>
<feature type="domain" description="Dynein regulatory complex protein 1/2 N-terminal" evidence="3">
    <location>
        <begin position="18"/>
        <end position="114"/>
    </location>
</feature>
<dbReference type="GO" id="GO:0070286">
    <property type="term" value="P:axonemal dynein complex assembly"/>
    <property type="evidence" value="ECO:0007669"/>
    <property type="project" value="InterPro"/>
</dbReference>